<dbReference type="InterPro" id="IPR058163">
    <property type="entry name" value="LysR-type_TF_proteobact-type"/>
</dbReference>
<dbReference type="EMBL" id="CP046675">
    <property type="protein sequence ID" value="QUP61554.1"/>
    <property type="molecule type" value="Genomic_DNA"/>
</dbReference>
<keyword evidence="4" id="KW-0804">Transcription</keyword>
<dbReference type="PRINTS" id="PR00039">
    <property type="entry name" value="HTHLYSR"/>
</dbReference>
<evidence type="ECO:0000256" key="4">
    <source>
        <dbReference type="ARBA" id="ARBA00023163"/>
    </source>
</evidence>
<dbReference type="Gene3D" id="1.10.10.10">
    <property type="entry name" value="Winged helix-like DNA-binding domain superfamily/Winged helix DNA-binding domain"/>
    <property type="match status" value="1"/>
</dbReference>
<gene>
    <name evidence="6" type="ORF">GO999_24180</name>
</gene>
<evidence type="ECO:0000259" key="5">
    <source>
        <dbReference type="PROSITE" id="PS50931"/>
    </source>
</evidence>
<keyword evidence="3" id="KW-0238">DNA-binding</keyword>
<keyword evidence="2" id="KW-0805">Transcription regulation</keyword>
<evidence type="ECO:0000313" key="6">
    <source>
        <dbReference type="EMBL" id="QUP61554.1"/>
    </source>
</evidence>
<dbReference type="PANTHER" id="PTHR30537">
    <property type="entry name" value="HTH-TYPE TRANSCRIPTIONAL REGULATOR"/>
    <property type="match status" value="1"/>
</dbReference>
<sequence>MNDLDPKLLVLFAKVVRLNSISRAARLLSIPKATISRSLTRLEDALGSRLFERSSRGMRLTEAGERIARHGQRVVEEIEEAKAAIGATQTAMSGQLRIATPLTFGRSLLSPVLPRFLARHPQLHVEVELTNRRVDPSEENFDLVVRLGPLADTSLVAKPLGIVNFAACASPGYLKAHARVRRPEDLSRHAIIDVFNGAEHHHWIFTHGDERVEVEVARRFDANDPIMRCDAAAAGLGISLLPLWLLKKEVACGRLETVLPQWHSTRSTEIYAMYPNRRSLSAKSRAFLAFLEEEIPPQLA</sequence>
<accession>A0ABX8A420</accession>
<dbReference type="SUPFAM" id="SSF46785">
    <property type="entry name" value="Winged helix' DNA-binding domain"/>
    <property type="match status" value="1"/>
</dbReference>
<dbReference type="Proteomes" id="UP000680989">
    <property type="component" value="Plasmid pRS"/>
</dbReference>
<dbReference type="SUPFAM" id="SSF53850">
    <property type="entry name" value="Periplasmic binding protein-like II"/>
    <property type="match status" value="1"/>
</dbReference>
<reference evidence="7" key="1">
    <citation type="submission" date="2019-12" db="EMBL/GenBank/DDBJ databases">
        <title>Whole-genome sequence of tobacco pathogen Ralstonia pseudosolanacearum strain RS, originating from Yunnan province of China.</title>
        <authorList>
            <person name="Lu C.-H."/>
        </authorList>
    </citation>
    <scope>NUCLEOTIDE SEQUENCE [LARGE SCALE GENOMIC DNA]</scope>
    <source>
        <strain evidence="7">RS</strain>
        <plasmid evidence="7">pRS</plasmid>
    </source>
</reference>
<comment type="similarity">
    <text evidence="1">Belongs to the LysR transcriptional regulatory family.</text>
</comment>
<dbReference type="InterPro" id="IPR000847">
    <property type="entry name" value="LysR_HTH_N"/>
</dbReference>
<protein>
    <submittedName>
        <fullName evidence="6">LysR family transcriptional regulator</fullName>
    </submittedName>
</protein>
<dbReference type="InterPro" id="IPR036390">
    <property type="entry name" value="WH_DNA-bd_sf"/>
</dbReference>
<evidence type="ECO:0000256" key="3">
    <source>
        <dbReference type="ARBA" id="ARBA00023125"/>
    </source>
</evidence>
<feature type="domain" description="HTH lysR-type" evidence="5">
    <location>
        <begin position="4"/>
        <end position="61"/>
    </location>
</feature>
<keyword evidence="6" id="KW-0614">Plasmid</keyword>
<dbReference type="Pfam" id="PF03466">
    <property type="entry name" value="LysR_substrate"/>
    <property type="match status" value="1"/>
</dbReference>
<evidence type="ECO:0000313" key="7">
    <source>
        <dbReference type="Proteomes" id="UP000680989"/>
    </source>
</evidence>
<dbReference type="InterPro" id="IPR036388">
    <property type="entry name" value="WH-like_DNA-bd_sf"/>
</dbReference>
<keyword evidence="7" id="KW-1185">Reference proteome</keyword>
<dbReference type="CDD" id="cd08422">
    <property type="entry name" value="PBP2_CrgA_like"/>
    <property type="match status" value="1"/>
</dbReference>
<organism evidence="6 7">
    <name type="scientific">Ralstonia nicotianae</name>
    <dbReference type="NCBI Taxonomy" id="3037696"/>
    <lineage>
        <taxon>Bacteria</taxon>
        <taxon>Pseudomonadati</taxon>
        <taxon>Pseudomonadota</taxon>
        <taxon>Betaproteobacteria</taxon>
        <taxon>Burkholderiales</taxon>
        <taxon>Burkholderiaceae</taxon>
        <taxon>Ralstonia</taxon>
        <taxon>Ralstonia solanacearum species complex</taxon>
    </lineage>
</organism>
<dbReference type="InterPro" id="IPR005119">
    <property type="entry name" value="LysR_subst-bd"/>
</dbReference>
<dbReference type="RefSeq" id="WP_019719294.1">
    <property type="nucleotide sequence ID" value="NZ_CP046675.1"/>
</dbReference>
<dbReference type="Pfam" id="PF00126">
    <property type="entry name" value="HTH_1"/>
    <property type="match status" value="1"/>
</dbReference>
<proteinExistence type="inferred from homology"/>
<dbReference type="PROSITE" id="PS50931">
    <property type="entry name" value="HTH_LYSR"/>
    <property type="match status" value="1"/>
</dbReference>
<name>A0ABX8A420_9RALS</name>
<evidence type="ECO:0000256" key="2">
    <source>
        <dbReference type="ARBA" id="ARBA00023015"/>
    </source>
</evidence>
<geneLocation type="plasmid" evidence="6 7">
    <name>pRS</name>
</geneLocation>
<evidence type="ECO:0000256" key="1">
    <source>
        <dbReference type="ARBA" id="ARBA00009437"/>
    </source>
</evidence>
<dbReference type="PANTHER" id="PTHR30537:SF5">
    <property type="entry name" value="HTH-TYPE TRANSCRIPTIONAL ACTIVATOR TTDR-RELATED"/>
    <property type="match status" value="1"/>
</dbReference>
<dbReference type="Gene3D" id="3.40.190.290">
    <property type="match status" value="1"/>
</dbReference>